<dbReference type="OrthoDB" id="8905397at2"/>
<feature type="domain" description="GXWXG" evidence="1">
    <location>
        <begin position="20"/>
        <end position="76"/>
    </location>
</feature>
<dbReference type="InterPro" id="IPR025568">
    <property type="entry name" value="DUF4334"/>
</dbReference>
<name>A0A1I1L663_9ACTN</name>
<gene>
    <name evidence="3" type="ORF">SAMN04487968_10969</name>
</gene>
<evidence type="ECO:0008006" key="5">
    <source>
        <dbReference type="Google" id="ProtNLM"/>
    </source>
</evidence>
<evidence type="ECO:0000259" key="2">
    <source>
        <dbReference type="Pfam" id="PF14232"/>
    </source>
</evidence>
<evidence type="ECO:0000313" key="4">
    <source>
        <dbReference type="Proteomes" id="UP000198832"/>
    </source>
</evidence>
<reference evidence="3 4" key="1">
    <citation type="submission" date="2016-10" db="EMBL/GenBank/DDBJ databases">
        <authorList>
            <person name="de Groot N.N."/>
        </authorList>
    </citation>
    <scope>NUCLEOTIDE SEQUENCE [LARGE SCALE GENOMIC DNA]</scope>
    <source>
        <strain evidence="3 4">CGMCC 1.7056</strain>
    </source>
</reference>
<feature type="domain" description="DUF4334" evidence="2">
    <location>
        <begin position="121"/>
        <end position="175"/>
    </location>
</feature>
<dbReference type="Gene3D" id="2.40.128.580">
    <property type="entry name" value="GXWXG domain"/>
    <property type="match status" value="1"/>
</dbReference>
<proteinExistence type="predicted"/>
<keyword evidence="4" id="KW-1185">Reference proteome</keyword>
<sequence>MTPGPLAGLEPACSLEDALALFDALPPVAIEELSGRWKGRELRTGHRLDGLLEASGWYGKQFDGVDAVHPLLVTGAGGDVFPVDPRKVPIGLASVVPTSVVARGRAALPVLRPALRTRKHRARLRRVEHRGVVTAALVYDHLPVVDLFRRASHDTVLGLMDRRGDPRPYFFVLQRD</sequence>
<dbReference type="EMBL" id="FOLB01000009">
    <property type="protein sequence ID" value="SFC65903.1"/>
    <property type="molecule type" value="Genomic_DNA"/>
</dbReference>
<dbReference type="STRING" id="574651.SAMN04487968_10969"/>
<organism evidence="3 4">
    <name type="scientific">Nocardioides terrae</name>
    <dbReference type="NCBI Taxonomy" id="574651"/>
    <lineage>
        <taxon>Bacteria</taxon>
        <taxon>Bacillati</taxon>
        <taxon>Actinomycetota</taxon>
        <taxon>Actinomycetes</taxon>
        <taxon>Propionibacteriales</taxon>
        <taxon>Nocardioidaceae</taxon>
        <taxon>Nocardioides</taxon>
    </lineage>
</organism>
<dbReference type="Proteomes" id="UP000198832">
    <property type="component" value="Unassembled WGS sequence"/>
</dbReference>
<protein>
    <recommendedName>
        <fullName evidence="5">GXWXG protein</fullName>
    </recommendedName>
</protein>
<accession>A0A1I1L663</accession>
<evidence type="ECO:0000259" key="1">
    <source>
        <dbReference type="Pfam" id="PF14231"/>
    </source>
</evidence>
<evidence type="ECO:0000313" key="3">
    <source>
        <dbReference type="EMBL" id="SFC65903.1"/>
    </source>
</evidence>
<dbReference type="Pfam" id="PF14232">
    <property type="entry name" value="DUF4334"/>
    <property type="match status" value="1"/>
</dbReference>
<dbReference type="RefSeq" id="WP_091124439.1">
    <property type="nucleotide sequence ID" value="NZ_FOLB01000009.1"/>
</dbReference>
<dbReference type="Pfam" id="PF14231">
    <property type="entry name" value="GXWXG"/>
    <property type="match status" value="1"/>
</dbReference>
<dbReference type="AlphaFoldDB" id="A0A1I1L663"/>
<dbReference type="InterPro" id="IPR025951">
    <property type="entry name" value="GXWXG_dom"/>
</dbReference>